<evidence type="ECO:0000256" key="4">
    <source>
        <dbReference type="ARBA" id="ARBA00022679"/>
    </source>
</evidence>
<dbReference type="InterPro" id="IPR019760">
    <property type="entry name" value="DNA-dir_DNA_pol_A_CS"/>
</dbReference>
<comment type="subunit">
    <text evidence="16">Single-chain monomer with multiple functions.</text>
</comment>
<evidence type="ECO:0000256" key="10">
    <source>
        <dbReference type="ARBA" id="ARBA00022839"/>
    </source>
</evidence>
<keyword evidence="11 16" id="KW-0239">DNA-directed DNA polymerase</keyword>
<name>A0A2T2WXK6_SULTH</name>
<evidence type="ECO:0000256" key="9">
    <source>
        <dbReference type="ARBA" id="ARBA00022801"/>
    </source>
</evidence>
<proteinExistence type="inferred from homology"/>
<dbReference type="InterPro" id="IPR002421">
    <property type="entry name" value="5-3_exonuclease"/>
</dbReference>
<dbReference type="PRINTS" id="PR00868">
    <property type="entry name" value="DNAPOLI"/>
</dbReference>
<keyword evidence="6 16" id="KW-0235">DNA replication</keyword>
<dbReference type="InterPro" id="IPR008918">
    <property type="entry name" value="HhH2"/>
</dbReference>
<dbReference type="SUPFAM" id="SSF47807">
    <property type="entry name" value="5' to 3' exonuclease, C-terminal subdomain"/>
    <property type="match status" value="1"/>
</dbReference>
<dbReference type="InterPro" id="IPR036397">
    <property type="entry name" value="RNaseH_sf"/>
</dbReference>
<keyword evidence="5 16" id="KW-0548">Nucleotidyltransferase</keyword>
<dbReference type="GO" id="GO:0006302">
    <property type="term" value="P:double-strand break repair"/>
    <property type="evidence" value="ECO:0007669"/>
    <property type="project" value="TreeGrafter"/>
</dbReference>
<dbReference type="SUPFAM" id="SSF88723">
    <property type="entry name" value="PIN domain-like"/>
    <property type="match status" value="1"/>
</dbReference>
<gene>
    <name evidence="16" type="primary">polA</name>
    <name evidence="19" type="ORF">C7B47_09545</name>
</gene>
<evidence type="ECO:0000259" key="18">
    <source>
        <dbReference type="SMART" id="SM00482"/>
    </source>
</evidence>
<dbReference type="FunFam" id="3.40.50.1010:FF:000001">
    <property type="entry name" value="DNA polymerase I"/>
    <property type="match status" value="1"/>
</dbReference>
<dbReference type="SUPFAM" id="SSF53098">
    <property type="entry name" value="Ribonuclease H-like"/>
    <property type="match status" value="1"/>
</dbReference>
<protein>
    <recommendedName>
        <fullName evidence="3 15">DNA polymerase I</fullName>
        <ecNumber evidence="2 15">2.7.7.7</ecNumber>
    </recommendedName>
</protein>
<evidence type="ECO:0000256" key="1">
    <source>
        <dbReference type="ARBA" id="ARBA00007705"/>
    </source>
</evidence>
<dbReference type="Pfam" id="PF00476">
    <property type="entry name" value="DNA_pol_A"/>
    <property type="match status" value="1"/>
</dbReference>
<dbReference type="AlphaFoldDB" id="A0A2T2WXK6"/>
<dbReference type="CDD" id="cd06140">
    <property type="entry name" value="DNA_polA_I_Bacillus_like_exo"/>
    <property type="match status" value="1"/>
</dbReference>
<dbReference type="PANTHER" id="PTHR10133">
    <property type="entry name" value="DNA POLYMERASE I"/>
    <property type="match status" value="1"/>
</dbReference>
<evidence type="ECO:0000313" key="20">
    <source>
        <dbReference type="Proteomes" id="UP000242705"/>
    </source>
</evidence>
<dbReference type="Gene3D" id="1.10.150.20">
    <property type="entry name" value="5' to 3' exonuclease, C-terminal subdomain"/>
    <property type="match status" value="2"/>
</dbReference>
<dbReference type="Pfam" id="PF02739">
    <property type="entry name" value="5_3_exonuc_N"/>
    <property type="match status" value="1"/>
</dbReference>
<keyword evidence="13 16" id="KW-0234">DNA repair</keyword>
<dbReference type="InterPro" id="IPR029060">
    <property type="entry name" value="PIN-like_dom_sf"/>
</dbReference>
<evidence type="ECO:0000256" key="11">
    <source>
        <dbReference type="ARBA" id="ARBA00022932"/>
    </source>
</evidence>
<comment type="function">
    <text evidence="16">In addition to polymerase activity, this DNA polymerase exhibits 5'-3' exonuclease activity.</text>
</comment>
<dbReference type="Gene3D" id="1.20.1060.10">
    <property type="entry name" value="Taq DNA Polymerase, Chain T, domain 4"/>
    <property type="match status" value="1"/>
</dbReference>
<evidence type="ECO:0000256" key="2">
    <source>
        <dbReference type="ARBA" id="ARBA00012417"/>
    </source>
</evidence>
<evidence type="ECO:0000313" key="19">
    <source>
        <dbReference type="EMBL" id="PSR26975.1"/>
    </source>
</evidence>
<dbReference type="FunFam" id="1.10.150.20:FF:000003">
    <property type="entry name" value="DNA polymerase I"/>
    <property type="match status" value="1"/>
</dbReference>
<evidence type="ECO:0000256" key="15">
    <source>
        <dbReference type="NCBIfam" id="TIGR00593"/>
    </source>
</evidence>
<dbReference type="GO" id="GO:0008409">
    <property type="term" value="F:5'-3' exonuclease activity"/>
    <property type="evidence" value="ECO:0007669"/>
    <property type="project" value="UniProtKB-UniRule"/>
</dbReference>
<dbReference type="InterPro" id="IPR018320">
    <property type="entry name" value="DNA_polymerase_1"/>
</dbReference>
<sequence>MPTQLLIDGHSLLFRAYHALLTQNLQTKDGTPTGAIHGFLSMVIKVITNERPDRVIMAYDGPHKTFRHEQYLEYKANRVESPDEFRQQVPLALDIVRHLGIPTVMVDGFEADDVIGTLTTLGQSKGYQTLIVTGDRDLLQLVDKNVTVLLTTRTGISDLDRMDEGKVEEKMGVRPDQIPDLKGLMGDSSDNIPGVRGIGEQSAKELLRRYGSVDNIIRHLPEIDNTRWLKALKGHEDEAITYRNLATIVRDVPLKWPEMAEPFTFHMDDEANQLLEKLELHAIKRRLMKDSPASEVPAEESVQTVINRSHEWVDWDEINKKSPYLVVWLEQDQIFVMDEAGHMARYQGTTWPQIPLWTWDSKAIYHFWLRHEIDGPCFAEDGKLQSYLLDSEQGHYDLASVAALHQLRKPTTIEDCLITSEHLILKQRQDIEAMGLDKLYREVELPLSRVLAEMEAVGMYVDREQLKALGQELDESIQTVQQEIYDLATTEFNINSPQQLGEILFVRLNLPSAKRTKTGGFSTDAETLEKIAPLHPIVDKILFYRQLMKIKGTYVEGVLPLIGPDNRVHTTFHQTGTATGRLSSSDPNLQNIPVRLPLGRRVRSVFVPSPGRTLLAADYSQIELRILAHLSGDEHLIEAFWHGEDIHRRTAAEIFNIPFDQVDSTWRNRAKAVNFGIVYGISDFGLARDTGVSQHEAKDYIARYFARYPKLKEYFDGVIEQARNEGIVRTVMGRIRPLKDIHSKNRARRMYAERMAMNTAIQGSAADLIKIAMVNLRKRCRAEHLHSELVLQVHDELIWDAIDDEIVSLAQLAQESMTGAMHLRVPLVVEFKKGLTWENMTPWKLDSNA</sequence>
<dbReference type="PANTHER" id="PTHR10133:SF27">
    <property type="entry name" value="DNA POLYMERASE NU"/>
    <property type="match status" value="1"/>
</dbReference>
<dbReference type="Gene3D" id="3.40.50.1010">
    <property type="entry name" value="5'-nuclease"/>
    <property type="match status" value="1"/>
</dbReference>
<comment type="similarity">
    <text evidence="1 16">Belongs to the DNA polymerase type-A family.</text>
</comment>
<evidence type="ECO:0000256" key="16">
    <source>
        <dbReference type="RuleBase" id="RU004460"/>
    </source>
</evidence>
<dbReference type="InterPro" id="IPR002298">
    <property type="entry name" value="DNA_polymerase_A"/>
</dbReference>
<evidence type="ECO:0000256" key="8">
    <source>
        <dbReference type="ARBA" id="ARBA00022763"/>
    </source>
</evidence>
<feature type="domain" description="DNA-directed DNA polymerase family A palm" evidence="18">
    <location>
        <begin position="599"/>
        <end position="805"/>
    </location>
</feature>
<accession>A0A2T2WXK6</accession>
<keyword evidence="4 16" id="KW-0808">Transferase</keyword>
<dbReference type="SMART" id="SM00279">
    <property type="entry name" value="HhH2"/>
    <property type="match status" value="1"/>
</dbReference>
<dbReference type="InterPro" id="IPR001098">
    <property type="entry name" value="DNA-dir_DNA_pol_A_palm_dom"/>
</dbReference>
<evidence type="ECO:0000256" key="13">
    <source>
        <dbReference type="ARBA" id="ARBA00023204"/>
    </source>
</evidence>
<dbReference type="NCBIfam" id="TIGR00593">
    <property type="entry name" value="pola"/>
    <property type="match status" value="1"/>
</dbReference>
<dbReference type="EC" id="2.7.7.7" evidence="2 15"/>
<dbReference type="SMART" id="SM00482">
    <property type="entry name" value="POLAc"/>
    <property type="match status" value="1"/>
</dbReference>
<evidence type="ECO:0000256" key="6">
    <source>
        <dbReference type="ARBA" id="ARBA00022705"/>
    </source>
</evidence>
<comment type="caution">
    <text evidence="19">The sequence shown here is derived from an EMBL/GenBank/DDBJ whole genome shotgun (WGS) entry which is preliminary data.</text>
</comment>
<dbReference type="InterPro" id="IPR012337">
    <property type="entry name" value="RNaseH-like_sf"/>
</dbReference>
<dbReference type="SUPFAM" id="SSF56672">
    <property type="entry name" value="DNA/RNA polymerases"/>
    <property type="match status" value="1"/>
</dbReference>
<dbReference type="InterPro" id="IPR020045">
    <property type="entry name" value="DNA_polI_H3TH"/>
</dbReference>
<keyword evidence="10 16" id="KW-0269">Exonuclease</keyword>
<comment type="catalytic activity">
    <reaction evidence="14 16">
        <text>DNA(n) + a 2'-deoxyribonucleoside 5'-triphosphate = DNA(n+1) + diphosphate</text>
        <dbReference type="Rhea" id="RHEA:22508"/>
        <dbReference type="Rhea" id="RHEA-COMP:17339"/>
        <dbReference type="Rhea" id="RHEA-COMP:17340"/>
        <dbReference type="ChEBI" id="CHEBI:33019"/>
        <dbReference type="ChEBI" id="CHEBI:61560"/>
        <dbReference type="ChEBI" id="CHEBI:173112"/>
        <dbReference type="EC" id="2.7.7.7"/>
    </reaction>
</comment>
<dbReference type="PROSITE" id="PS00447">
    <property type="entry name" value="DNA_POLYMERASE_A"/>
    <property type="match status" value="1"/>
</dbReference>
<dbReference type="FunFam" id="1.20.1060.10:FF:000001">
    <property type="entry name" value="DNA polymerase I"/>
    <property type="match status" value="1"/>
</dbReference>
<dbReference type="InterPro" id="IPR043502">
    <property type="entry name" value="DNA/RNA_pol_sf"/>
</dbReference>
<dbReference type="Gene3D" id="3.30.420.10">
    <property type="entry name" value="Ribonuclease H-like superfamily/Ribonuclease H"/>
    <property type="match status" value="1"/>
</dbReference>
<dbReference type="GO" id="GO:0003887">
    <property type="term" value="F:DNA-directed DNA polymerase activity"/>
    <property type="evidence" value="ECO:0007669"/>
    <property type="project" value="UniProtKB-UniRule"/>
</dbReference>
<evidence type="ECO:0000256" key="14">
    <source>
        <dbReference type="ARBA" id="ARBA00049244"/>
    </source>
</evidence>
<dbReference type="Proteomes" id="UP000242705">
    <property type="component" value="Unassembled WGS sequence"/>
</dbReference>
<organism evidence="19 20">
    <name type="scientific">Sulfobacillus thermosulfidooxidans</name>
    <dbReference type="NCBI Taxonomy" id="28034"/>
    <lineage>
        <taxon>Bacteria</taxon>
        <taxon>Bacillati</taxon>
        <taxon>Bacillota</taxon>
        <taxon>Clostridia</taxon>
        <taxon>Eubacteriales</taxon>
        <taxon>Clostridiales Family XVII. Incertae Sedis</taxon>
        <taxon>Sulfobacillus</taxon>
    </lineage>
</organism>
<evidence type="ECO:0000256" key="12">
    <source>
        <dbReference type="ARBA" id="ARBA00023125"/>
    </source>
</evidence>
<feature type="domain" description="5'-3' exonuclease" evidence="17">
    <location>
        <begin position="1"/>
        <end position="262"/>
    </location>
</feature>
<dbReference type="CDD" id="cd08637">
    <property type="entry name" value="DNA_pol_A_pol_I_C"/>
    <property type="match status" value="1"/>
</dbReference>
<dbReference type="FunFam" id="1.10.150.20:FF:000002">
    <property type="entry name" value="DNA polymerase I"/>
    <property type="match status" value="1"/>
</dbReference>
<keyword evidence="9 16" id="KW-0378">Hydrolase</keyword>
<dbReference type="EMBL" id="PXYX01000017">
    <property type="protein sequence ID" value="PSR26975.1"/>
    <property type="molecule type" value="Genomic_DNA"/>
</dbReference>
<dbReference type="Pfam" id="PF01367">
    <property type="entry name" value="5_3_exonuc"/>
    <property type="match status" value="1"/>
</dbReference>
<keyword evidence="12 16" id="KW-0238">DNA-binding</keyword>
<keyword evidence="7" id="KW-0540">Nuclease</keyword>
<evidence type="ECO:0000256" key="7">
    <source>
        <dbReference type="ARBA" id="ARBA00022722"/>
    </source>
</evidence>
<dbReference type="CDD" id="cd09898">
    <property type="entry name" value="H3TH_53EXO"/>
    <property type="match status" value="1"/>
</dbReference>
<reference evidence="19 20" key="1">
    <citation type="journal article" date="2014" name="BMC Genomics">
        <title>Comparison of environmental and isolate Sulfobacillus genomes reveals diverse carbon, sulfur, nitrogen, and hydrogen metabolisms.</title>
        <authorList>
            <person name="Justice N.B."/>
            <person name="Norman A."/>
            <person name="Brown C.T."/>
            <person name="Singh A."/>
            <person name="Thomas B.C."/>
            <person name="Banfield J.F."/>
        </authorList>
    </citation>
    <scope>NUCLEOTIDE SEQUENCE [LARGE SCALE GENOMIC DNA]</scope>
    <source>
        <strain evidence="19">AMDSBA5</strain>
    </source>
</reference>
<keyword evidence="8 16" id="KW-0227">DNA damage</keyword>
<dbReference type="GO" id="GO:0003677">
    <property type="term" value="F:DNA binding"/>
    <property type="evidence" value="ECO:0007669"/>
    <property type="project" value="UniProtKB-UniRule"/>
</dbReference>
<dbReference type="InterPro" id="IPR020046">
    <property type="entry name" value="5-3_exonucl_a-hlix_arch_N"/>
</dbReference>
<dbReference type="SMART" id="SM00475">
    <property type="entry name" value="53EXOc"/>
    <property type="match status" value="1"/>
</dbReference>
<dbReference type="InterPro" id="IPR036279">
    <property type="entry name" value="5-3_exonuclease_C_sf"/>
</dbReference>
<dbReference type="NCBIfam" id="NF004397">
    <property type="entry name" value="PRK05755.1"/>
    <property type="match status" value="1"/>
</dbReference>
<evidence type="ECO:0000256" key="3">
    <source>
        <dbReference type="ARBA" id="ARBA00020311"/>
    </source>
</evidence>
<dbReference type="CDD" id="cd09859">
    <property type="entry name" value="PIN_53EXO"/>
    <property type="match status" value="1"/>
</dbReference>
<evidence type="ECO:0000259" key="17">
    <source>
        <dbReference type="SMART" id="SM00475"/>
    </source>
</evidence>
<dbReference type="Gene3D" id="3.30.70.370">
    <property type="match status" value="1"/>
</dbReference>
<evidence type="ECO:0000256" key="5">
    <source>
        <dbReference type="ARBA" id="ARBA00022695"/>
    </source>
</evidence>
<dbReference type="GO" id="GO:0006261">
    <property type="term" value="P:DNA-templated DNA replication"/>
    <property type="evidence" value="ECO:0007669"/>
    <property type="project" value="UniProtKB-UniRule"/>
</dbReference>